<evidence type="ECO:0000256" key="1">
    <source>
        <dbReference type="ARBA" id="ARBA00004651"/>
    </source>
</evidence>
<feature type="transmembrane region" description="Helical" evidence="6">
    <location>
        <begin position="32"/>
        <end position="53"/>
    </location>
</feature>
<dbReference type="EMBL" id="PIQC01000001">
    <property type="protein sequence ID" value="RUO72956.1"/>
    <property type="molecule type" value="Genomic_DNA"/>
</dbReference>
<evidence type="ECO:0000256" key="6">
    <source>
        <dbReference type="SAM" id="Phobius"/>
    </source>
</evidence>
<keyword evidence="9" id="KW-1185">Reference proteome</keyword>
<dbReference type="AlphaFoldDB" id="A0A432Z4Z6"/>
<dbReference type="GO" id="GO:0005886">
    <property type="term" value="C:plasma membrane"/>
    <property type="evidence" value="ECO:0007669"/>
    <property type="project" value="UniProtKB-SubCell"/>
</dbReference>
<sequence length="173" mass="19838">MIIWDKFIRTFHWLLVLCFCLNYFFLEHGNNVHQIVGYTAAVLVLVRIVWGFIGPSNARFKNFIPSFSGIKSHFHELKKREVKQEQGHNPLGGLMVFSILALFLIQAVTGFLREEVDALYGDSFLTSLHSLSANIIFALAVIHIIAVFITAYFGKIELIRPMLTGKRRVKRNE</sequence>
<comment type="caution">
    <text evidence="8">The sequence shown here is derived from an EMBL/GenBank/DDBJ whole genome shotgun (WGS) entry which is preliminary data.</text>
</comment>
<keyword evidence="3 6" id="KW-0812">Transmembrane</keyword>
<feature type="transmembrane region" description="Helical" evidence="6">
    <location>
        <begin position="132"/>
        <end position="153"/>
    </location>
</feature>
<gene>
    <name evidence="8" type="ORF">CWI78_00500</name>
</gene>
<evidence type="ECO:0000256" key="5">
    <source>
        <dbReference type="ARBA" id="ARBA00023136"/>
    </source>
</evidence>
<dbReference type="GO" id="GO:0009055">
    <property type="term" value="F:electron transfer activity"/>
    <property type="evidence" value="ECO:0007669"/>
    <property type="project" value="InterPro"/>
</dbReference>
<proteinExistence type="predicted"/>
<dbReference type="PANTHER" id="PTHR30485">
    <property type="entry name" value="NI/FE-HYDROGENASE 1 B-TYPE CYTOCHROME SUBUNIT"/>
    <property type="match status" value="1"/>
</dbReference>
<dbReference type="OrthoDB" id="196472at2"/>
<protein>
    <submittedName>
        <fullName evidence="8">Cytochrome B</fullName>
    </submittedName>
</protein>
<keyword evidence="2" id="KW-1003">Cell membrane</keyword>
<accession>A0A432Z4Z6</accession>
<evidence type="ECO:0000256" key="3">
    <source>
        <dbReference type="ARBA" id="ARBA00022692"/>
    </source>
</evidence>
<keyword evidence="5 6" id="KW-0472">Membrane</keyword>
<dbReference type="InterPro" id="IPR051542">
    <property type="entry name" value="Hydrogenase_cytochrome"/>
</dbReference>
<dbReference type="InterPro" id="IPR016174">
    <property type="entry name" value="Di-haem_cyt_TM"/>
</dbReference>
<dbReference type="PANTHER" id="PTHR30485:SF2">
    <property type="entry name" value="BLL0597 PROTEIN"/>
    <property type="match status" value="1"/>
</dbReference>
<evidence type="ECO:0000313" key="9">
    <source>
        <dbReference type="Proteomes" id="UP000288058"/>
    </source>
</evidence>
<evidence type="ECO:0000256" key="4">
    <source>
        <dbReference type="ARBA" id="ARBA00022989"/>
    </source>
</evidence>
<dbReference type="GO" id="GO:0020037">
    <property type="term" value="F:heme binding"/>
    <property type="evidence" value="ECO:0007669"/>
    <property type="project" value="TreeGrafter"/>
</dbReference>
<evidence type="ECO:0000256" key="2">
    <source>
        <dbReference type="ARBA" id="ARBA00022475"/>
    </source>
</evidence>
<feature type="transmembrane region" description="Helical" evidence="6">
    <location>
        <begin position="91"/>
        <end position="112"/>
    </location>
</feature>
<feature type="domain" description="Cytochrome b561 bacterial/Ni-hydrogenase" evidence="7">
    <location>
        <begin position="4"/>
        <end position="165"/>
    </location>
</feature>
<dbReference type="Gene3D" id="1.20.950.20">
    <property type="entry name" value="Transmembrane di-heme cytochromes, Chain C"/>
    <property type="match status" value="1"/>
</dbReference>
<dbReference type="Proteomes" id="UP000288058">
    <property type="component" value="Unassembled WGS sequence"/>
</dbReference>
<comment type="subcellular location">
    <subcellularLocation>
        <location evidence="1">Cell membrane</location>
        <topology evidence="1">Multi-pass membrane protein</topology>
    </subcellularLocation>
</comment>
<dbReference type="SUPFAM" id="SSF81342">
    <property type="entry name" value="Transmembrane di-heme cytochromes"/>
    <property type="match status" value="1"/>
</dbReference>
<dbReference type="GO" id="GO:0022904">
    <property type="term" value="P:respiratory electron transport chain"/>
    <property type="evidence" value="ECO:0007669"/>
    <property type="project" value="InterPro"/>
</dbReference>
<dbReference type="Pfam" id="PF01292">
    <property type="entry name" value="Ni_hydr_CYTB"/>
    <property type="match status" value="1"/>
</dbReference>
<evidence type="ECO:0000259" key="7">
    <source>
        <dbReference type="Pfam" id="PF01292"/>
    </source>
</evidence>
<reference evidence="9" key="1">
    <citation type="journal article" date="2018" name="Front. Microbiol.">
        <title>Genome-Based Analysis Reveals the Taxonomy and Diversity of the Family Idiomarinaceae.</title>
        <authorList>
            <person name="Liu Y."/>
            <person name="Lai Q."/>
            <person name="Shao Z."/>
        </authorList>
    </citation>
    <scope>NUCLEOTIDE SEQUENCE [LARGE SCALE GENOMIC DNA]</scope>
    <source>
        <strain evidence="9">R22</strain>
    </source>
</reference>
<dbReference type="RefSeq" id="WP_126779205.1">
    <property type="nucleotide sequence ID" value="NZ_PIQC01000001.1"/>
</dbReference>
<feature type="transmembrane region" description="Helical" evidence="6">
    <location>
        <begin position="7"/>
        <end position="26"/>
    </location>
</feature>
<keyword evidence="4 6" id="KW-1133">Transmembrane helix</keyword>
<organism evidence="8 9">
    <name type="scientific">Idiomarina ramblicola</name>
    <dbReference type="NCBI Taxonomy" id="263724"/>
    <lineage>
        <taxon>Bacteria</taxon>
        <taxon>Pseudomonadati</taxon>
        <taxon>Pseudomonadota</taxon>
        <taxon>Gammaproteobacteria</taxon>
        <taxon>Alteromonadales</taxon>
        <taxon>Idiomarinaceae</taxon>
        <taxon>Idiomarina</taxon>
    </lineage>
</organism>
<name>A0A432Z4Z6_9GAMM</name>
<evidence type="ECO:0000313" key="8">
    <source>
        <dbReference type="EMBL" id="RUO72956.1"/>
    </source>
</evidence>
<dbReference type="InterPro" id="IPR011577">
    <property type="entry name" value="Cyt_b561_bac/Ni-Hgenase"/>
</dbReference>